<protein>
    <submittedName>
        <fullName evidence="1">Flagellar protein FlbD</fullName>
    </submittedName>
</protein>
<gene>
    <name evidence="1" type="ORF">Ami3637_05795</name>
</gene>
<name>A0A6P1MBA1_9FIRM</name>
<evidence type="ECO:0000313" key="2">
    <source>
        <dbReference type="Proteomes" id="UP000463883"/>
    </source>
</evidence>
<dbReference type="PANTHER" id="PTHR39185:SF1">
    <property type="entry name" value="SWARMING MOTILITY PROTEIN SWRD"/>
    <property type="match status" value="1"/>
</dbReference>
<dbReference type="Proteomes" id="UP000463883">
    <property type="component" value="Chromosome"/>
</dbReference>
<dbReference type="Pfam" id="PF06289">
    <property type="entry name" value="FlbD"/>
    <property type="match status" value="1"/>
</dbReference>
<keyword evidence="2" id="KW-1185">Reference proteome</keyword>
<organism evidence="1 2">
    <name type="scientific">Aminipila terrae</name>
    <dbReference type="NCBI Taxonomy" id="2697030"/>
    <lineage>
        <taxon>Bacteria</taxon>
        <taxon>Bacillati</taxon>
        <taxon>Bacillota</taxon>
        <taxon>Clostridia</taxon>
        <taxon>Peptostreptococcales</taxon>
        <taxon>Anaerovoracaceae</taxon>
        <taxon>Aminipila</taxon>
    </lineage>
</organism>
<keyword evidence="1" id="KW-0966">Cell projection</keyword>
<dbReference type="InterPro" id="IPR009384">
    <property type="entry name" value="SwrD-like"/>
</dbReference>
<sequence length="84" mass="9631">MIKLTKLNGVEFLLNDSHIQIIESIPESKIVLDNKDYYLVKESFDEIINKIAEFNAKTADKESYLKARRGLTEVADENQESAIK</sequence>
<dbReference type="EMBL" id="CP047591">
    <property type="protein sequence ID" value="QHI71969.1"/>
    <property type="molecule type" value="Genomic_DNA"/>
</dbReference>
<dbReference type="PANTHER" id="PTHR39185">
    <property type="entry name" value="SWARMING MOTILITY PROTEIN SWRD"/>
    <property type="match status" value="1"/>
</dbReference>
<keyword evidence="1" id="KW-0282">Flagellum</keyword>
<proteinExistence type="predicted"/>
<accession>A0A6P1MBA1</accession>
<dbReference type="AlphaFoldDB" id="A0A6P1MBA1"/>
<reference evidence="1 2" key="1">
    <citation type="submission" date="2020-01" db="EMBL/GenBank/DDBJ databases">
        <title>Genomic analysis of Aminipila sp. CBA3637.</title>
        <authorList>
            <person name="Kim Y.B."/>
            <person name="Roh S.W."/>
        </authorList>
    </citation>
    <scope>NUCLEOTIDE SEQUENCE [LARGE SCALE GENOMIC DNA]</scope>
    <source>
        <strain evidence="1 2">CBA3637</strain>
    </source>
</reference>
<dbReference type="KEGG" id="amic:Ami3637_05795"/>
<keyword evidence="1" id="KW-0969">Cilium</keyword>
<dbReference type="RefSeq" id="WP_162361739.1">
    <property type="nucleotide sequence ID" value="NZ_CP047591.1"/>
</dbReference>
<evidence type="ECO:0000313" key="1">
    <source>
        <dbReference type="EMBL" id="QHI71969.1"/>
    </source>
</evidence>